<dbReference type="GO" id="GO:0009228">
    <property type="term" value="P:thiamine biosynthetic process"/>
    <property type="evidence" value="ECO:0007669"/>
    <property type="project" value="InterPro"/>
</dbReference>
<dbReference type="InterPro" id="IPR013749">
    <property type="entry name" value="PM/HMP-P_kinase-1"/>
</dbReference>
<dbReference type="CDD" id="cd19367">
    <property type="entry name" value="TenA_C_ScTHI20-like"/>
    <property type="match status" value="1"/>
</dbReference>
<dbReference type="FunFam" id="3.40.1190.20:FF:000034">
    <property type="entry name" value="Putative hydroxymethylpyrimidine/ phosphomethylpyrimidine kinase 2"/>
    <property type="match status" value="1"/>
</dbReference>
<dbReference type="EMBL" id="LFMY01000012">
    <property type="protein sequence ID" value="OKL57262.1"/>
    <property type="molecule type" value="Genomic_DNA"/>
</dbReference>
<feature type="domain" description="Pyridoxamine kinase/Phosphomethylpyrimidine kinase" evidence="2">
    <location>
        <begin position="12"/>
        <end position="284"/>
    </location>
</feature>
<dbReference type="GO" id="GO:0005829">
    <property type="term" value="C:cytosol"/>
    <property type="evidence" value="ECO:0007669"/>
    <property type="project" value="TreeGrafter"/>
</dbReference>
<name>A0A225A982_TALAT</name>
<comment type="caution">
    <text evidence="3">The sequence shown here is derived from an EMBL/GenBank/DDBJ whole genome shotgun (WGS) entry which is preliminary data.</text>
</comment>
<dbReference type="InterPro" id="IPR029056">
    <property type="entry name" value="Ribokinase-like"/>
</dbReference>
<dbReference type="Gene3D" id="3.40.1190.20">
    <property type="match status" value="1"/>
</dbReference>
<accession>A0A225A982</accession>
<dbReference type="GO" id="GO:0050334">
    <property type="term" value="F:thiaminase activity"/>
    <property type="evidence" value="ECO:0007669"/>
    <property type="project" value="InterPro"/>
</dbReference>
<dbReference type="SUPFAM" id="SSF48613">
    <property type="entry name" value="Heme oxygenase-like"/>
    <property type="match status" value="1"/>
</dbReference>
<dbReference type="STRING" id="1441469.A0A225A982"/>
<dbReference type="SUPFAM" id="SSF53613">
    <property type="entry name" value="Ribokinase-like"/>
    <property type="match status" value="1"/>
</dbReference>
<protein>
    <recommendedName>
        <fullName evidence="5">Hydroxymethylpyrimidine/phosphomethylpyrimidine kinase 2</fullName>
    </recommendedName>
</protein>
<dbReference type="CDD" id="cd01169">
    <property type="entry name" value="HMPP_kinase"/>
    <property type="match status" value="1"/>
</dbReference>
<keyword evidence="4" id="KW-1185">Reference proteome</keyword>
<dbReference type="Pfam" id="PF03070">
    <property type="entry name" value="TENA_THI-4"/>
    <property type="match status" value="1"/>
</dbReference>
<dbReference type="InterPro" id="IPR004305">
    <property type="entry name" value="Thiaminase-2/PQQC"/>
</dbReference>
<dbReference type="RefSeq" id="XP_020117383.1">
    <property type="nucleotide sequence ID" value="XM_020262516.1"/>
</dbReference>
<dbReference type="NCBIfam" id="TIGR00097">
    <property type="entry name" value="HMP-P_kinase"/>
    <property type="match status" value="1"/>
</dbReference>
<dbReference type="Gene3D" id="1.20.910.10">
    <property type="entry name" value="Heme oxygenase-like"/>
    <property type="match status" value="1"/>
</dbReference>
<reference evidence="3 4" key="1">
    <citation type="submission" date="2015-06" db="EMBL/GenBank/DDBJ databases">
        <title>Talaromyces atroroseus IBT 11181 draft genome.</title>
        <authorList>
            <person name="Rasmussen K.B."/>
            <person name="Rasmussen S."/>
            <person name="Petersen B."/>
            <person name="Sicheritz-Ponten T."/>
            <person name="Mortensen U.H."/>
            <person name="Thrane U."/>
        </authorList>
    </citation>
    <scope>NUCLEOTIDE SEQUENCE [LARGE SCALE GENOMIC DNA]</scope>
    <source>
        <strain evidence="3 4">IBT 11181</strain>
    </source>
</reference>
<dbReference type="FunFam" id="1.20.910.10:FF:000003">
    <property type="entry name" value="Hydroxymethylpyrimidine/phosphomethylpyrimidine kinase THI20"/>
    <property type="match status" value="1"/>
</dbReference>
<feature type="domain" description="Thiaminase-2/PQQC" evidence="1">
    <location>
        <begin position="307"/>
        <end position="516"/>
    </location>
</feature>
<evidence type="ECO:0000313" key="3">
    <source>
        <dbReference type="EMBL" id="OKL57262.1"/>
    </source>
</evidence>
<evidence type="ECO:0000259" key="2">
    <source>
        <dbReference type="Pfam" id="PF08543"/>
    </source>
</evidence>
<dbReference type="Proteomes" id="UP000214365">
    <property type="component" value="Unassembled WGS sequence"/>
</dbReference>
<gene>
    <name evidence="3" type="ORF">UA08_07604</name>
</gene>
<dbReference type="GO" id="GO:0008902">
    <property type="term" value="F:hydroxymethylpyrimidine kinase activity"/>
    <property type="evidence" value="ECO:0007669"/>
    <property type="project" value="TreeGrafter"/>
</dbReference>
<dbReference type="GeneID" id="31007360"/>
<dbReference type="InterPro" id="IPR027574">
    <property type="entry name" value="Thiaminase_II"/>
</dbReference>
<dbReference type="PANTHER" id="PTHR20858:SF17">
    <property type="entry name" value="HYDROXYMETHYLPYRIMIDINE_PHOSPHOMETHYLPYRIMIDINE KINASE THI20-RELATED"/>
    <property type="match status" value="1"/>
</dbReference>
<organism evidence="3 4">
    <name type="scientific">Talaromyces atroroseus</name>
    <dbReference type="NCBI Taxonomy" id="1441469"/>
    <lineage>
        <taxon>Eukaryota</taxon>
        <taxon>Fungi</taxon>
        <taxon>Dikarya</taxon>
        <taxon>Ascomycota</taxon>
        <taxon>Pezizomycotina</taxon>
        <taxon>Eurotiomycetes</taxon>
        <taxon>Eurotiomycetidae</taxon>
        <taxon>Eurotiales</taxon>
        <taxon>Trichocomaceae</taxon>
        <taxon>Talaromyces</taxon>
        <taxon>Talaromyces sect. Trachyspermi</taxon>
    </lineage>
</organism>
<dbReference type="GO" id="GO:0008972">
    <property type="term" value="F:phosphomethylpyrimidine kinase activity"/>
    <property type="evidence" value="ECO:0007669"/>
    <property type="project" value="InterPro"/>
</dbReference>
<dbReference type="InterPro" id="IPR004399">
    <property type="entry name" value="HMP/HMP-P_kinase_dom"/>
</dbReference>
<proteinExistence type="predicted"/>
<evidence type="ECO:0000313" key="4">
    <source>
        <dbReference type="Proteomes" id="UP000214365"/>
    </source>
</evidence>
<dbReference type="OrthoDB" id="10028886at2759"/>
<evidence type="ECO:0008006" key="5">
    <source>
        <dbReference type="Google" id="ProtNLM"/>
    </source>
</evidence>
<dbReference type="AlphaFoldDB" id="A0A225A982"/>
<dbReference type="NCBIfam" id="TIGR04306">
    <property type="entry name" value="salvage_TenA"/>
    <property type="match status" value="1"/>
</dbReference>
<sequence length="517" mass="56222">MPPKVLVIAGSDSSGGAGLEADQRVLTAHGVYSLTATTGLTAQNTLGVQDIHIVPAGFVQKQINAALEDVGADVVKLGMLSSAQTVDVIAEELTRHAVKTIVLDPVMVSTSGSRLLPLDAIEHVRSKLLPLTTILTPNIPEAQLLLENAGVAVSEPQNVDDMIRLAKQVKGLGAKAVLLKGGHLPFTSDRMRAKASSGDDASIVIDVLVYSTNGSEHDDEVLLTETEFLTSKNTHGTGCSLASAVAANLARGNDLKTSVRSAIKYVEAGIKFSVDMGQGSGPINHFHSLYHLPFAPGQFVDYILNRPDMQPIWQRFTHHPFVAGLGDGTLPVQKFKDYLVQDYLYLVQFARSNALASYKARSMESIAASARIVLHIKTEMALHIDYCASFGLTREEMEATPERQACVAYSRYILDVGQSDDWLALQIALAPCLIGYGAIARRLYDDGSSVRGEQNNKFWKWIENYVAEDYVTAVKTGSTLLEEHMHKVSPSRLEELVTIFKRATELEIGFWDMGLDS</sequence>
<evidence type="ECO:0000259" key="1">
    <source>
        <dbReference type="Pfam" id="PF03070"/>
    </source>
</evidence>
<dbReference type="InterPro" id="IPR016084">
    <property type="entry name" value="Haem_Oase-like_multi-hlx"/>
</dbReference>
<dbReference type="PANTHER" id="PTHR20858">
    <property type="entry name" value="PHOSPHOMETHYLPYRIMIDINE KINASE"/>
    <property type="match status" value="1"/>
</dbReference>
<dbReference type="Pfam" id="PF08543">
    <property type="entry name" value="Phos_pyr_kin"/>
    <property type="match status" value="1"/>
</dbReference>